<keyword evidence="2" id="KW-1185">Reference proteome</keyword>
<dbReference type="AlphaFoldDB" id="A0AAP0PYF9"/>
<evidence type="ECO:0000313" key="2">
    <source>
        <dbReference type="Proteomes" id="UP001420932"/>
    </source>
</evidence>
<organism evidence="1 2">
    <name type="scientific">Stephania yunnanensis</name>
    <dbReference type="NCBI Taxonomy" id="152371"/>
    <lineage>
        <taxon>Eukaryota</taxon>
        <taxon>Viridiplantae</taxon>
        <taxon>Streptophyta</taxon>
        <taxon>Embryophyta</taxon>
        <taxon>Tracheophyta</taxon>
        <taxon>Spermatophyta</taxon>
        <taxon>Magnoliopsida</taxon>
        <taxon>Ranunculales</taxon>
        <taxon>Menispermaceae</taxon>
        <taxon>Menispermoideae</taxon>
        <taxon>Cissampelideae</taxon>
        <taxon>Stephania</taxon>
    </lineage>
</organism>
<comment type="caution">
    <text evidence="1">The sequence shown here is derived from an EMBL/GenBank/DDBJ whole genome shotgun (WGS) entry which is preliminary data.</text>
</comment>
<dbReference type="Proteomes" id="UP001420932">
    <property type="component" value="Unassembled WGS sequence"/>
</dbReference>
<name>A0AAP0PYF9_9MAGN</name>
<evidence type="ECO:0000313" key="1">
    <source>
        <dbReference type="EMBL" id="KAK9161017.1"/>
    </source>
</evidence>
<dbReference type="EMBL" id="JBBNAF010000003">
    <property type="protein sequence ID" value="KAK9161017.1"/>
    <property type="molecule type" value="Genomic_DNA"/>
</dbReference>
<protein>
    <submittedName>
        <fullName evidence="1">Uncharacterized protein</fullName>
    </submittedName>
</protein>
<accession>A0AAP0PYF9</accession>
<proteinExistence type="predicted"/>
<reference evidence="1 2" key="1">
    <citation type="submission" date="2024-01" db="EMBL/GenBank/DDBJ databases">
        <title>Genome assemblies of Stephania.</title>
        <authorList>
            <person name="Yang L."/>
        </authorList>
    </citation>
    <scope>NUCLEOTIDE SEQUENCE [LARGE SCALE GENOMIC DNA]</scope>
    <source>
        <strain evidence="1">YNDBR</strain>
        <tissue evidence="1">Leaf</tissue>
    </source>
</reference>
<gene>
    <name evidence="1" type="ORF">Syun_007358</name>
</gene>
<sequence>METSSTAGNLADSHGDVFHSWKYNLLEYGSILKSVHSKGGNNDVNGEGVPNTDDKVELIDAFSKPPLPPVLGPIAVISYFDLG</sequence>